<evidence type="ECO:0000313" key="1">
    <source>
        <dbReference type="EMBL" id="KZP22415.1"/>
    </source>
</evidence>
<gene>
    <name evidence="1" type="ORF">FIBSPDRAFT_890307</name>
</gene>
<reference evidence="1 2" key="1">
    <citation type="journal article" date="2016" name="Mol. Biol. Evol.">
        <title>Comparative Genomics of Early-Diverging Mushroom-Forming Fungi Provides Insights into the Origins of Lignocellulose Decay Capabilities.</title>
        <authorList>
            <person name="Nagy L.G."/>
            <person name="Riley R."/>
            <person name="Tritt A."/>
            <person name="Adam C."/>
            <person name="Daum C."/>
            <person name="Floudas D."/>
            <person name="Sun H."/>
            <person name="Yadav J.S."/>
            <person name="Pangilinan J."/>
            <person name="Larsson K.H."/>
            <person name="Matsuura K."/>
            <person name="Barry K."/>
            <person name="Labutti K."/>
            <person name="Kuo R."/>
            <person name="Ohm R.A."/>
            <person name="Bhattacharya S.S."/>
            <person name="Shirouzu T."/>
            <person name="Yoshinaga Y."/>
            <person name="Martin F.M."/>
            <person name="Grigoriev I.V."/>
            <person name="Hibbett D.S."/>
        </authorList>
    </citation>
    <scope>NUCLEOTIDE SEQUENCE [LARGE SCALE GENOMIC DNA]</scope>
    <source>
        <strain evidence="1 2">CBS 109695</strain>
    </source>
</reference>
<proteinExistence type="predicted"/>
<dbReference type="Proteomes" id="UP000076532">
    <property type="component" value="Unassembled WGS sequence"/>
</dbReference>
<evidence type="ECO:0000313" key="2">
    <source>
        <dbReference type="Proteomes" id="UP000076532"/>
    </source>
</evidence>
<keyword evidence="2" id="KW-1185">Reference proteome</keyword>
<organism evidence="1 2">
    <name type="scientific">Athelia psychrophila</name>
    <dbReference type="NCBI Taxonomy" id="1759441"/>
    <lineage>
        <taxon>Eukaryota</taxon>
        <taxon>Fungi</taxon>
        <taxon>Dikarya</taxon>
        <taxon>Basidiomycota</taxon>
        <taxon>Agaricomycotina</taxon>
        <taxon>Agaricomycetes</taxon>
        <taxon>Agaricomycetidae</taxon>
        <taxon>Atheliales</taxon>
        <taxon>Atheliaceae</taxon>
        <taxon>Athelia</taxon>
    </lineage>
</organism>
<protein>
    <submittedName>
        <fullName evidence="1">Uncharacterized protein</fullName>
    </submittedName>
</protein>
<dbReference type="EMBL" id="KV417539">
    <property type="protein sequence ID" value="KZP22415.1"/>
    <property type="molecule type" value="Genomic_DNA"/>
</dbReference>
<accession>A0A166KZK0</accession>
<sequence>MGRLDFLFFLSTIVTWAVFLTGAETVQWTLRGVYRHPRRLTDRANTTFKRNMPIKAHQLDIGFARGPLAWAGAEEKTLHRCPFYMVRGRPAATCSCGRSILAINYSRTATSLPQPLTPCPQLGKSLMWVMPRTWEPEVFRVLPSMVREICQGNYRKAASLNEDGISMNCIVGVQLKDLR</sequence>
<name>A0A166KZK0_9AGAM</name>
<dbReference type="AlphaFoldDB" id="A0A166KZK0"/>